<accession>A0A1Q2CM27</accession>
<dbReference type="KEGG" id="tes:BW730_06130"/>
<evidence type="ECO:0000313" key="3">
    <source>
        <dbReference type="Proteomes" id="UP000188145"/>
    </source>
</evidence>
<dbReference type="STRING" id="1332264.BW730_06130"/>
<dbReference type="RefSeq" id="WP_077685481.1">
    <property type="nucleotide sequence ID" value="NZ_CP019606.1"/>
</dbReference>
<dbReference type="AlphaFoldDB" id="A0A1Q2CM27"/>
<sequence length="295" mass="33249">MIGELAVREALMRWLDARTDPVVDQLFLKGFEYQGQRIAIAGQQGIMKPRSLQAAISIRTAYTEPTQTPPYADSVGADGLQRYKYRGDDPNHYDNRALRRAFQDRLPIVWFVGVARGRYEPIYPVYVIADDPANLEFTLAVDEGQRHLGTGDLSVDARAYALRLTKQRLHQPIFRRQVLLAYDGKCSICRLKHLELLDAAHILADGKPNGQPVVPNGISLCKIHHAAFDANLLGIRPDLTLHVRDDVLQETDGWMLAGGIQGVHNTSLEILPRARALRPDTERLEERYAEFLAYT</sequence>
<protein>
    <recommendedName>
        <fullName evidence="1">HNH nuclease domain-containing protein</fullName>
    </recommendedName>
</protein>
<dbReference type="EMBL" id="CP019606">
    <property type="protein sequence ID" value="AQP47156.1"/>
    <property type="molecule type" value="Genomic_DNA"/>
</dbReference>
<reference evidence="3" key="1">
    <citation type="submission" date="2017-02" db="EMBL/GenBank/DDBJ databases">
        <title>Tessaracoccus aquaemaris sp. nov., isolated from the intestine of a Korean rockfish, Sebastes schlegelii, in a marine aquaculture pond.</title>
        <authorList>
            <person name="Tak E.J."/>
            <person name="Bae J.-W."/>
        </authorList>
    </citation>
    <scope>NUCLEOTIDE SEQUENCE [LARGE SCALE GENOMIC DNA]</scope>
    <source>
        <strain evidence="3">NSG39</strain>
    </source>
</reference>
<evidence type="ECO:0000259" key="1">
    <source>
        <dbReference type="Pfam" id="PF13391"/>
    </source>
</evidence>
<proteinExistence type="predicted"/>
<feature type="domain" description="HNH nuclease" evidence="1">
    <location>
        <begin position="186"/>
        <end position="235"/>
    </location>
</feature>
<name>A0A1Q2CM27_9ACTN</name>
<evidence type="ECO:0000313" key="2">
    <source>
        <dbReference type="EMBL" id="AQP47156.1"/>
    </source>
</evidence>
<gene>
    <name evidence="2" type="ORF">BW730_06130</name>
</gene>
<dbReference type="Proteomes" id="UP000188145">
    <property type="component" value="Chromosome"/>
</dbReference>
<dbReference type="InterPro" id="IPR003615">
    <property type="entry name" value="HNH_nuc"/>
</dbReference>
<organism evidence="2 3">
    <name type="scientific">Tessaracoccus aquimaris</name>
    <dbReference type="NCBI Taxonomy" id="1332264"/>
    <lineage>
        <taxon>Bacteria</taxon>
        <taxon>Bacillati</taxon>
        <taxon>Actinomycetota</taxon>
        <taxon>Actinomycetes</taxon>
        <taxon>Propionibacteriales</taxon>
        <taxon>Propionibacteriaceae</taxon>
        <taxon>Tessaracoccus</taxon>
    </lineage>
</organism>
<dbReference type="Pfam" id="PF13391">
    <property type="entry name" value="HNH_2"/>
    <property type="match status" value="1"/>
</dbReference>
<keyword evidence="3" id="KW-1185">Reference proteome</keyword>
<dbReference type="OrthoDB" id="4464809at2"/>